<dbReference type="AlphaFoldDB" id="A0A0D7BL96"/>
<organism evidence="7 8">
    <name type="scientific">Cylindrobasidium torrendii FP15055 ss-10</name>
    <dbReference type="NCBI Taxonomy" id="1314674"/>
    <lineage>
        <taxon>Eukaryota</taxon>
        <taxon>Fungi</taxon>
        <taxon>Dikarya</taxon>
        <taxon>Basidiomycota</taxon>
        <taxon>Agaricomycotina</taxon>
        <taxon>Agaricomycetes</taxon>
        <taxon>Agaricomycetidae</taxon>
        <taxon>Agaricales</taxon>
        <taxon>Marasmiineae</taxon>
        <taxon>Physalacriaceae</taxon>
        <taxon>Cylindrobasidium</taxon>
    </lineage>
</organism>
<keyword evidence="2" id="KW-0547">Nucleotide-binding</keyword>
<proteinExistence type="predicted"/>
<dbReference type="OrthoDB" id="4062651at2759"/>
<evidence type="ECO:0000256" key="4">
    <source>
        <dbReference type="ARBA" id="ARBA00022840"/>
    </source>
</evidence>
<dbReference type="Pfam" id="PF00069">
    <property type="entry name" value="Pkinase"/>
    <property type="match status" value="1"/>
</dbReference>
<feature type="region of interest" description="Disordered" evidence="5">
    <location>
        <begin position="14"/>
        <end position="50"/>
    </location>
</feature>
<keyword evidence="4" id="KW-0067">ATP-binding</keyword>
<dbReference type="SMART" id="SM00220">
    <property type="entry name" value="S_TKc"/>
    <property type="match status" value="1"/>
</dbReference>
<dbReference type="SUPFAM" id="SSF56112">
    <property type="entry name" value="Protein kinase-like (PK-like)"/>
    <property type="match status" value="1"/>
</dbReference>
<sequence>MHLLCCGSTLPKVKFGRPHSKRRPKGRLPDPPSDDESDRAHPAKTKKPAKHASWIPFLNAAQNRTLTPPVDAFAPTYSEKEAVRLGYQTHSYDRPLILNFAGRRFKAVTPLLYAGETCAVWTALEDRQSRGETCNRQCAVKIVYTHKLVERNTQDRENKPWGAADRMAALAEVQKEVDVMRDNPGLSPFLAELIFVGHDLDATYIFMPTYSVNLRKIFANSSRAKLTVEKLARCAVEVLLGLNDLHERNIAHLNLTPDNICFHGTRQHARICDFGACQHLDAVYPPYVARNPYMAPELRKEKARVDGIKADIYSFGVLFLEMMDFEWIEGHWMNKPGPNEALNFRFDKMPFDAKDPQVEEFSKAYYAKWDLYSLVYGKLLAHDPQQRPTIDKILNHKFFRDHGCSDKSKLYEVATKDAKEFNAIAGHLMLNHENLSQEVLASAEHSGECVHLMPGRHVDAARARNSENTSMSAISTAGTMGSR</sequence>
<evidence type="ECO:0000256" key="5">
    <source>
        <dbReference type="SAM" id="MobiDB-lite"/>
    </source>
</evidence>
<dbReference type="GO" id="GO:0004672">
    <property type="term" value="F:protein kinase activity"/>
    <property type="evidence" value="ECO:0007669"/>
    <property type="project" value="InterPro"/>
</dbReference>
<dbReference type="CDD" id="cd00180">
    <property type="entry name" value="PKc"/>
    <property type="match status" value="1"/>
</dbReference>
<reference evidence="7 8" key="1">
    <citation type="journal article" date="2015" name="Fungal Genet. Biol.">
        <title>Evolution of novel wood decay mechanisms in Agaricales revealed by the genome sequences of Fistulina hepatica and Cylindrobasidium torrendii.</title>
        <authorList>
            <person name="Floudas D."/>
            <person name="Held B.W."/>
            <person name="Riley R."/>
            <person name="Nagy L.G."/>
            <person name="Koehler G."/>
            <person name="Ransdell A.S."/>
            <person name="Younus H."/>
            <person name="Chow J."/>
            <person name="Chiniquy J."/>
            <person name="Lipzen A."/>
            <person name="Tritt A."/>
            <person name="Sun H."/>
            <person name="Haridas S."/>
            <person name="LaButti K."/>
            <person name="Ohm R.A."/>
            <person name="Kues U."/>
            <person name="Blanchette R.A."/>
            <person name="Grigoriev I.V."/>
            <person name="Minto R.E."/>
            <person name="Hibbett D.S."/>
        </authorList>
    </citation>
    <scope>NUCLEOTIDE SEQUENCE [LARGE SCALE GENOMIC DNA]</scope>
    <source>
        <strain evidence="7 8">FP15055 ss-10</strain>
    </source>
</reference>
<gene>
    <name evidence="7" type="ORF">CYLTODRAFT_451286</name>
</gene>
<dbReference type="GO" id="GO:0005737">
    <property type="term" value="C:cytoplasm"/>
    <property type="evidence" value="ECO:0007669"/>
    <property type="project" value="TreeGrafter"/>
</dbReference>
<keyword evidence="3 7" id="KW-0418">Kinase</keyword>
<dbReference type="STRING" id="1314674.A0A0D7BL96"/>
<evidence type="ECO:0000259" key="6">
    <source>
        <dbReference type="PROSITE" id="PS50011"/>
    </source>
</evidence>
<dbReference type="PROSITE" id="PS50011">
    <property type="entry name" value="PROTEIN_KINASE_DOM"/>
    <property type="match status" value="1"/>
</dbReference>
<evidence type="ECO:0000256" key="1">
    <source>
        <dbReference type="ARBA" id="ARBA00022679"/>
    </source>
</evidence>
<dbReference type="EMBL" id="KN880461">
    <property type="protein sequence ID" value="KIY70914.1"/>
    <property type="molecule type" value="Genomic_DNA"/>
</dbReference>
<feature type="domain" description="Protein kinase" evidence="6">
    <location>
        <begin position="106"/>
        <end position="399"/>
    </location>
</feature>
<evidence type="ECO:0000256" key="2">
    <source>
        <dbReference type="ARBA" id="ARBA00022741"/>
    </source>
</evidence>
<accession>A0A0D7BL96</accession>
<evidence type="ECO:0000313" key="7">
    <source>
        <dbReference type="EMBL" id="KIY70914.1"/>
    </source>
</evidence>
<dbReference type="Gene3D" id="1.10.510.10">
    <property type="entry name" value="Transferase(Phosphotransferase) domain 1"/>
    <property type="match status" value="1"/>
</dbReference>
<keyword evidence="8" id="KW-1185">Reference proteome</keyword>
<evidence type="ECO:0000256" key="3">
    <source>
        <dbReference type="ARBA" id="ARBA00022777"/>
    </source>
</evidence>
<feature type="region of interest" description="Disordered" evidence="5">
    <location>
        <begin position="464"/>
        <end position="483"/>
    </location>
</feature>
<dbReference type="Proteomes" id="UP000054007">
    <property type="component" value="Unassembled WGS sequence"/>
</dbReference>
<feature type="compositionally biased region" description="Basic residues" evidence="5">
    <location>
        <begin position="14"/>
        <end position="26"/>
    </location>
</feature>
<dbReference type="GO" id="GO:0005524">
    <property type="term" value="F:ATP binding"/>
    <property type="evidence" value="ECO:0007669"/>
    <property type="project" value="UniProtKB-KW"/>
</dbReference>
<protein>
    <submittedName>
        <fullName evidence="7">Kinase-like protein</fullName>
    </submittedName>
</protein>
<evidence type="ECO:0000313" key="8">
    <source>
        <dbReference type="Proteomes" id="UP000054007"/>
    </source>
</evidence>
<name>A0A0D7BL96_9AGAR</name>
<dbReference type="InterPro" id="IPR000719">
    <property type="entry name" value="Prot_kinase_dom"/>
</dbReference>
<dbReference type="GO" id="GO:0005634">
    <property type="term" value="C:nucleus"/>
    <property type="evidence" value="ECO:0007669"/>
    <property type="project" value="TreeGrafter"/>
</dbReference>
<dbReference type="InterPro" id="IPR050339">
    <property type="entry name" value="CC_SR_Kinase"/>
</dbReference>
<dbReference type="PANTHER" id="PTHR11042">
    <property type="entry name" value="EUKARYOTIC TRANSLATION INITIATION FACTOR 2-ALPHA KINASE EIF2-ALPHA KINASE -RELATED"/>
    <property type="match status" value="1"/>
</dbReference>
<dbReference type="InterPro" id="IPR011009">
    <property type="entry name" value="Kinase-like_dom_sf"/>
</dbReference>
<keyword evidence="1" id="KW-0808">Transferase</keyword>
<feature type="compositionally biased region" description="Polar residues" evidence="5">
    <location>
        <begin position="466"/>
        <end position="483"/>
    </location>
</feature>